<organism evidence="1 2">
    <name type="scientific">Choanephora cucurbitarum</name>
    <dbReference type="NCBI Taxonomy" id="101091"/>
    <lineage>
        <taxon>Eukaryota</taxon>
        <taxon>Fungi</taxon>
        <taxon>Fungi incertae sedis</taxon>
        <taxon>Mucoromycota</taxon>
        <taxon>Mucoromycotina</taxon>
        <taxon>Mucoromycetes</taxon>
        <taxon>Mucorales</taxon>
        <taxon>Mucorineae</taxon>
        <taxon>Choanephoraceae</taxon>
        <taxon>Choanephoroideae</taxon>
        <taxon>Choanephora</taxon>
    </lineage>
</organism>
<gene>
    <name evidence="1" type="ORF">A0J61_10333</name>
</gene>
<dbReference type="Proteomes" id="UP000093000">
    <property type="component" value="Unassembled WGS sequence"/>
</dbReference>
<evidence type="ECO:0000313" key="1">
    <source>
        <dbReference type="EMBL" id="OBZ81617.1"/>
    </source>
</evidence>
<dbReference type="InParanoid" id="A0A1C7MXQ1"/>
<comment type="caution">
    <text evidence="1">The sequence shown here is derived from an EMBL/GenBank/DDBJ whole genome shotgun (WGS) entry which is preliminary data.</text>
</comment>
<protein>
    <submittedName>
        <fullName evidence="1">Uncharacterized protein</fullName>
    </submittedName>
</protein>
<keyword evidence="2" id="KW-1185">Reference proteome</keyword>
<dbReference type="EMBL" id="LUGH01001122">
    <property type="protein sequence ID" value="OBZ81617.1"/>
    <property type="molecule type" value="Genomic_DNA"/>
</dbReference>
<name>A0A1C7MXQ1_9FUNG</name>
<reference evidence="1 2" key="1">
    <citation type="submission" date="2016-03" db="EMBL/GenBank/DDBJ databases">
        <title>Choanephora cucurbitarum.</title>
        <authorList>
            <person name="Min B."/>
            <person name="Park H."/>
            <person name="Park J.-H."/>
            <person name="Shin H.-D."/>
            <person name="Choi I.-G."/>
        </authorList>
    </citation>
    <scope>NUCLEOTIDE SEQUENCE [LARGE SCALE GENOMIC DNA]</scope>
    <source>
        <strain evidence="1 2">KUS-F28377</strain>
    </source>
</reference>
<dbReference type="AlphaFoldDB" id="A0A1C7MXQ1"/>
<sequence>MQTFIQEARLFMELNLKELLADVIDISPQDIELIMKKRKFSITVDYILATEKSVLAQIALVKSGGGVNDPCIAVITRLA</sequence>
<proteinExistence type="predicted"/>
<evidence type="ECO:0000313" key="2">
    <source>
        <dbReference type="Proteomes" id="UP000093000"/>
    </source>
</evidence>
<accession>A0A1C7MXQ1</accession>